<dbReference type="GO" id="GO:0006526">
    <property type="term" value="P:L-arginine biosynthetic process"/>
    <property type="evidence" value="ECO:0007669"/>
    <property type="project" value="TreeGrafter"/>
</dbReference>
<keyword evidence="2" id="KW-0378">Hydrolase</keyword>
<dbReference type="RefSeq" id="WP_186773497.1">
    <property type="nucleotide sequence ID" value="NZ_JACOMF010000077.1"/>
</dbReference>
<evidence type="ECO:0000256" key="3">
    <source>
        <dbReference type="ARBA" id="ARBA00023285"/>
    </source>
</evidence>
<keyword evidence="1" id="KW-0479">Metal-binding</keyword>
<proteinExistence type="predicted"/>
<dbReference type="AlphaFoldDB" id="A0A9X0R355"/>
<evidence type="ECO:0000256" key="1">
    <source>
        <dbReference type="ARBA" id="ARBA00022723"/>
    </source>
</evidence>
<dbReference type="InterPro" id="IPR011650">
    <property type="entry name" value="Peptidase_M20_dimer"/>
</dbReference>
<dbReference type="EMBL" id="JACOMF010000077">
    <property type="protein sequence ID" value="MBC4018755.1"/>
    <property type="molecule type" value="Genomic_DNA"/>
</dbReference>
<dbReference type="Gene3D" id="3.40.630.10">
    <property type="entry name" value="Zn peptidases"/>
    <property type="match status" value="1"/>
</dbReference>
<keyword evidence="3" id="KW-0170">Cobalt</keyword>
<sequence>MPDSEITRLTAELVAIDSRSAVSNLAIAERIEAELKGFEVERLDYLDANGVAKRALVAHRGPKRGPGRGGYALSGHMDTVPETGWQADPWAPRIDADGVLHGLGSVDMKGAVAACILAARSVPADVPATLLITTDEETTKAGARAVAGSALAQSLGLRGIVVAEPTGLTPVRGHRSSVSITAVARGVQAHSSTGQGRNANWALIPFLAEMREIQARLRSDPALLDPAYDPPFSDFNLVIDNHGTAVNVTVPVASCRIKFRSSHSVPPAPILAQVRAAAERAGVELTLAAEGPPPELPVDHPLIRLAAGLTGRPASTAPYGTDASELQALAPCVILGPGSIATAHTPHECVAVAELAAAVPLFARILASATG</sequence>
<dbReference type="SUPFAM" id="SSF53187">
    <property type="entry name" value="Zn-dependent exopeptidases"/>
    <property type="match status" value="1"/>
</dbReference>
<dbReference type="GO" id="GO:0008777">
    <property type="term" value="F:acetylornithine deacetylase activity"/>
    <property type="evidence" value="ECO:0007669"/>
    <property type="project" value="TreeGrafter"/>
</dbReference>
<evidence type="ECO:0000313" key="6">
    <source>
        <dbReference type="Proteomes" id="UP000600101"/>
    </source>
</evidence>
<gene>
    <name evidence="5" type="ORF">H7965_26200</name>
</gene>
<accession>A0A9X0R355</accession>
<dbReference type="InterPro" id="IPR050072">
    <property type="entry name" value="Peptidase_M20A"/>
</dbReference>
<keyword evidence="6" id="KW-1185">Reference proteome</keyword>
<dbReference type="PANTHER" id="PTHR43808">
    <property type="entry name" value="ACETYLORNITHINE DEACETYLASE"/>
    <property type="match status" value="1"/>
</dbReference>
<evidence type="ECO:0000313" key="5">
    <source>
        <dbReference type="EMBL" id="MBC4018755.1"/>
    </source>
</evidence>
<feature type="domain" description="Peptidase M20 dimerisation" evidence="4">
    <location>
        <begin position="173"/>
        <end position="283"/>
    </location>
</feature>
<dbReference type="InterPro" id="IPR036264">
    <property type="entry name" value="Bact_exopeptidase_dim_dom"/>
</dbReference>
<dbReference type="GO" id="GO:0046872">
    <property type="term" value="F:metal ion binding"/>
    <property type="evidence" value="ECO:0007669"/>
    <property type="project" value="UniProtKB-KW"/>
</dbReference>
<dbReference type="Pfam" id="PF01546">
    <property type="entry name" value="Peptidase_M20"/>
    <property type="match status" value="1"/>
</dbReference>
<organism evidence="5 6">
    <name type="scientific">Siccirubricoccus deserti</name>
    <dbReference type="NCBI Taxonomy" id="2013562"/>
    <lineage>
        <taxon>Bacteria</taxon>
        <taxon>Pseudomonadati</taxon>
        <taxon>Pseudomonadota</taxon>
        <taxon>Alphaproteobacteria</taxon>
        <taxon>Acetobacterales</taxon>
        <taxon>Roseomonadaceae</taxon>
        <taxon>Siccirubricoccus</taxon>
    </lineage>
</organism>
<dbReference type="Proteomes" id="UP000600101">
    <property type="component" value="Unassembled WGS sequence"/>
</dbReference>
<dbReference type="InterPro" id="IPR002933">
    <property type="entry name" value="Peptidase_M20"/>
</dbReference>
<reference evidence="5" key="1">
    <citation type="submission" date="2020-08" db="EMBL/GenBank/DDBJ databases">
        <authorList>
            <person name="Hu Y."/>
            <person name="Nguyen S.V."/>
            <person name="Li F."/>
            <person name="Fanning S."/>
        </authorList>
    </citation>
    <scope>NUCLEOTIDE SEQUENCE</scope>
    <source>
        <strain evidence="5">SYSU D8009</strain>
    </source>
</reference>
<evidence type="ECO:0000259" key="4">
    <source>
        <dbReference type="Pfam" id="PF07687"/>
    </source>
</evidence>
<dbReference type="SUPFAM" id="SSF55031">
    <property type="entry name" value="Bacterial exopeptidase dimerisation domain"/>
    <property type="match status" value="1"/>
</dbReference>
<name>A0A9X0R355_9PROT</name>
<comment type="caution">
    <text evidence="5">The sequence shown here is derived from an EMBL/GenBank/DDBJ whole genome shotgun (WGS) entry which is preliminary data.</text>
</comment>
<evidence type="ECO:0000256" key="2">
    <source>
        <dbReference type="ARBA" id="ARBA00022801"/>
    </source>
</evidence>
<dbReference type="Pfam" id="PF07687">
    <property type="entry name" value="M20_dimer"/>
    <property type="match status" value="1"/>
</dbReference>
<dbReference type="PANTHER" id="PTHR43808:SF31">
    <property type="entry name" value="N-ACETYL-L-CITRULLINE DEACETYLASE"/>
    <property type="match status" value="1"/>
</dbReference>
<dbReference type="Gene3D" id="3.30.70.360">
    <property type="match status" value="1"/>
</dbReference>
<protein>
    <submittedName>
        <fullName evidence="5">M20/M25/M40 family metallo-hydrolase</fullName>
    </submittedName>
</protein>